<reference evidence="5" key="2">
    <citation type="submission" date="2023-01" db="EMBL/GenBank/DDBJ databases">
        <authorList>
            <person name="Sun Q."/>
            <person name="Evtushenko L."/>
        </authorList>
    </citation>
    <scope>NUCLEOTIDE SEQUENCE</scope>
    <source>
        <strain evidence="5">VKM Ac-1401</strain>
    </source>
</reference>
<evidence type="ECO:0000259" key="4">
    <source>
        <dbReference type="PROSITE" id="PS51186"/>
    </source>
</evidence>
<dbReference type="SUPFAM" id="SSF55729">
    <property type="entry name" value="Acyl-CoA N-acyltransferases (Nat)"/>
    <property type="match status" value="1"/>
</dbReference>
<name>A0A9W6H801_9MICO</name>
<protein>
    <submittedName>
        <fullName evidence="5">Alanine acetyltransferase</fullName>
    </submittedName>
</protein>
<evidence type="ECO:0000256" key="2">
    <source>
        <dbReference type="ARBA" id="ARBA00023315"/>
    </source>
</evidence>
<dbReference type="GO" id="GO:0005737">
    <property type="term" value="C:cytoplasm"/>
    <property type="evidence" value="ECO:0007669"/>
    <property type="project" value="TreeGrafter"/>
</dbReference>
<evidence type="ECO:0000313" key="5">
    <source>
        <dbReference type="EMBL" id="GLJ75589.1"/>
    </source>
</evidence>
<comment type="similarity">
    <text evidence="3">Belongs to the acetyltransferase family. RimJ subfamily.</text>
</comment>
<accession>A0A9W6H801</accession>
<sequence length="183" mass="19924">MAIDFAARELPGGIVLRLRTEDDAQGLADAFARNRGHLAPWDPTRTEEFYTAEGQHARIREKLELRDRGVALPLVLVDGDSIAGAIDLSDIVRGAFQSASVGYWLDRDHTGRGLASSALAAVVGTARDDLGLHRLQAAALPANHASQAVLVRSGFERIGVAADYLRIAGRWQDHVLFQRILHD</sequence>
<reference evidence="5" key="1">
    <citation type="journal article" date="2014" name="Int. J. Syst. Evol. Microbiol.">
        <title>Complete genome sequence of Corynebacterium casei LMG S-19264T (=DSM 44701T), isolated from a smear-ripened cheese.</title>
        <authorList>
            <consortium name="US DOE Joint Genome Institute (JGI-PGF)"/>
            <person name="Walter F."/>
            <person name="Albersmeier A."/>
            <person name="Kalinowski J."/>
            <person name="Ruckert C."/>
        </authorList>
    </citation>
    <scope>NUCLEOTIDE SEQUENCE</scope>
    <source>
        <strain evidence="5">VKM Ac-1401</strain>
    </source>
</reference>
<keyword evidence="1" id="KW-0808">Transferase</keyword>
<gene>
    <name evidence="5" type="ORF">GCM10017584_11630</name>
</gene>
<proteinExistence type="inferred from homology"/>
<dbReference type="PANTHER" id="PTHR43792:SF8">
    <property type="entry name" value="[RIBOSOMAL PROTEIN US5]-ALANINE N-ACETYLTRANSFERASE"/>
    <property type="match status" value="1"/>
</dbReference>
<evidence type="ECO:0000313" key="6">
    <source>
        <dbReference type="Proteomes" id="UP001142372"/>
    </source>
</evidence>
<dbReference type="RefSeq" id="WP_271176274.1">
    <property type="nucleotide sequence ID" value="NZ_BAAAJO010000004.1"/>
</dbReference>
<comment type="caution">
    <text evidence="5">The sequence shown here is derived from an EMBL/GenBank/DDBJ whole genome shotgun (WGS) entry which is preliminary data.</text>
</comment>
<evidence type="ECO:0000256" key="3">
    <source>
        <dbReference type="ARBA" id="ARBA00038502"/>
    </source>
</evidence>
<dbReference type="InterPro" id="IPR000182">
    <property type="entry name" value="GNAT_dom"/>
</dbReference>
<dbReference type="Gene3D" id="3.40.630.30">
    <property type="match status" value="1"/>
</dbReference>
<keyword evidence="6" id="KW-1185">Reference proteome</keyword>
<dbReference type="InterPro" id="IPR016181">
    <property type="entry name" value="Acyl_CoA_acyltransferase"/>
</dbReference>
<dbReference type="Proteomes" id="UP001142372">
    <property type="component" value="Unassembled WGS sequence"/>
</dbReference>
<dbReference type="InterPro" id="IPR051531">
    <property type="entry name" value="N-acetyltransferase"/>
</dbReference>
<feature type="domain" description="N-acetyltransferase" evidence="4">
    <location>
        <begin position="14"/>
        <end position="182"/>
    </location>
</feature>
<dbReference type="Pfam" id="PF13302">
    <property type="entry name" value="Acetyltransf_3"/>
    <property type="match status" value="1"/>
</dbReference>
<keyword evidence="2" id="KW-0012">Acyltransferase</keyword>
<dbReference type="PANTHER" id="PTHR43792">
    <property type="entry name" value="GNAT FAMILY, PUTATIVE (AFU_ORTHOLOGUE AFUA_3G00765)-RELATED-RELATED"/>
    <property type="match status" value="1"/>
</dbReference>
<dbReference type="PROSITE" id="PS51186">
    <property type="entry name" value="GNAT"/>
    <property type="match status" value="1"/>
</dbReference>
<dbReference type="GO" id="GO:0008999">
    <property type="term" value="F:protein-N-terminal-alanine acetyltransferase activity"/>
    <property type="evidence" value="ECO:0007669"/>
    <property type="project" value="TreeGrafter"/>
</dbReference>
<organism evidence="5 6">
    <name type="scientific">Leifsonia poae</name>
    <dbReference type="NCBI Taxonomy" id="110933"/>
    <lineage>
        <taxon>Bacteria</taxon>
        <taxon>Bacillati</taxon>
        <taxon>Actinomycetota</taxon>
        <taxon>Actinomycetes</taxon>
        <taxon>Micrococcales</taxon>
        <taxon>Microbacteriaceae</taxon>
        <taxon>Leifsonia</taxon>
    </lineage>
</organism>
<dbReference type="EMBL" id="BSEN01000004">
    <property type="protein sequence ID" value="GLJ75589.1"/>
    <property type="molecule type" value="Genomic_DNA"/>
</dbReference>
<dbReference type="AlphaFoldDB" id="A0A9W6H801"/>
<evidence type="ECO:0000256" key="1">
    <source>
        <dbReference type="ARBA" id="ARBA00022679"/>
    </source>
</evidence>